<dbReference type="EMBL" id="WRXN01000013">
    <property type="protein sequence ID" value="MVT11430.1"/>
    <property type="molecule type" value="Genomic_DNA"/>
</dbReference>
<dbReference type="GO" id="GO:0009279">
    <property type="term" value="C:cell outer membrane"/>
    <property type="evidence" value="ECO:0007669"/>
    <property type="project" value="UniProtKB-SubCell"/>
</dbReference>
<dbReference type="InterPro" id="IPR036942">
    <property type="entry name" value="Beta-barrel_TonB_sf"/>
</dbReference>
<proteinExistence type="predicted"/>
<dbReference type="Pfam" id="PF14905">
    <property type="entry name" value="OMP_b-brl_3"/>
    <property type="match status" value="1"/>
</dbReference>
<organism evidence="5 6">
    <name type="scientific">Chitinophaga tropicalis</name>
    <dbReference type="NCBI Taxonomy" id="2683588"/>
    <lineage>
        <taxon>Bacteria</taxon>
        <taxon>Pseudomonadati</taxon>
        <taxon>Bacteroidota</taxon>
        <taxon>Chitinophagia</taxon>
        <taxon>Chitinophagales</taxon>
        <taxon>Chitinophagaceae</taxon>
        <taxon>Chitinophaga</taxon>
    </lineage>
</organism>
<protein>
    <submittedName>
        <fullName evidence="5">TonB-dependent receptor</fullName>
    </submittedName>
</protein>
<dbReference type="PANTHER" id="PTHR40980:SF4">
    <property type="entry name" value="TONB-DEPENDENT RECEPTOR-LIKE BETA-BARREL DOMAIN-CONTAINING PROTEIN"/>
    <property type="match status" value="1"/>
</dbReference>
<gene>
    <name evidence="5" type="ORF">GO493_24405</name>
</gene>
<comment type="subcellular location">
    <subcellularLocation>
        <location evidence="1">Cell outer membrane</location>
    </subcellularLocation>
</comment>
<evidence type="ECO:0000313" key="6">
    <source>
        <dbReference type="Proteomes" id="UP000461730"/>
    </source>
</evidence>
<dbReference type="Proteomes" id="UP000461730">
    <property type="component" value="Unassembled WGS sequence"/>
</dbReference>
<keyword evidence="6" id="KW-1185">Reference proteome</keyword>
<dbReference type="Pfam" id="PF13620">
    <property type="entry name" value="CarboxypepD_reg"/>
    <property type="match status" value="1"/>
</dbReference>
<dbReference type="Gene3D" id="2.40.170.20">
    <property type="entry name" value="TonB-dependent receptor, beta-barrel domain"/>
    <property type="match status" value="1"/>
</dbReference>
<dbReference type="InterPro" id="IPR008969">
    <property type="entry name" value="CarboxyPept-like_regulatory"/>
</dbReference>
<evidence type="ECO:0000313" key="5">
    <source>
        <dbReference type="EMBL" id="MVT11430.1"/>
    </source>
</evidence>
<dbReference type="PANTHER" id="PTHR40980">
    <property type="entry name" value="PLUG DOMAIN-CONTAINING PROTEIN"/>
    <property type="match status" value="1"/>
</dbReference>
<dbReference type="AlphaFoldDB" id="A0A7K1UAY7"/>
<keyword evidence="2" id="KW-0472">Membrane</keyword>
<dbReference type="InterPro" id="IPR037066">
    <property type="entry name" value="Plug_dom_sf"/>
</dbReference>
<dbReference type="SUPFAM" id="SSF56935">
    <property type="entry name" value="Porins"/>
    <property type="match status" value="1"/>
</dbReference>
<reference evidence="5 6" key="1">
    <citation type="submission" date="2019-12" db="EMBL/GenBank/DDBJ databases">
        <title>Chitinophaga sp. strain ysch24 (GDMCC 1.1355), whole genome shotgun sequence.</title>
        <authorList>
            <person name="Zhang X."/>
        </authorList>
    </citation>
    <scope>NUCLEOTIDE SEQUENCE [LARGE SCALE GENOMIC DNA]</scope>
    <source>
        <strain evidence="6">ysch24</strain>
    </source>
</reference>
<dbReference type="SUPFAM" id="SSF49464">
    <property type="entry name" value="Carboxypeptidase regulatory domain-like"/>
    <property type="match status" value="1"/>
</dbReference>
<evidence type="ECO:0000256" key="1">
    <source>
        <dbReference type="ARBA" id="ARBA00004442"/>
    </source>
</evidence>
<name>A0A7K1UAY7_9BACT</name>
<evidence type="ECO:0000256" key="2">
    <source>
        <dbReference type="ARBA" id="ARBA00023136"/>
    </source>
</evidence>
<dbReference type="InterPro" id="IPR041700">
    <property type="entry name" value="OMP_b-brl_3"/>
</dbReference>
<dbReference type="RefSeq" id="WP_157308857.1">
    <property type="nucleotide sequence ID" value="NZ_WRXN01000013.1"/>
</dbReference>
<evidence type="ECO:0000256" key="3">
    <source>
        <dbReference type="ARBA" id="ARBA00023237"/>
    </source>
</evidence>
<accession>A0A7K1UAY7</accession>
<dbReference type="Gene3D" id="2.170.130.10">
    <property type="entry name" value="TonB-dependent receptor, plug domain"/>
    <property type="match status" value="1"/>
</dbReference>
<evidence type="ECO:0000259" key="4">
    <source>
        <dbReference type="Pfam" id="PF14905"/>
    </source>
</evidence>
<keyword evidence="5" id="KW-0675">Receptor</keyword>
<comment type="caution">
    <text evidence="5">The sequence shown here is derived from an EMBL/GenBank/DDBJ whole genome shotgun (WGS) entry which is preliminary data.</text>
</comment>
<dbReference type="Gene3D" id="2.60.40.1120">
    <property type="entry name" value="Carboxypeptidase-like, regulatory domain"/>
    <property type="match status" value="1"/>
</dbReference>
<sequence>MKKPVNVISMRALAIMYSLIFVLCFQQVVNAQETASGNRISGMVTDGAGKPMEFATVVLFKAADSVLVKTALTEPNGKFQFSVAEDGEYYVLTTFVGYTKVKSKVFHVEGTTPDIDLGRLELRATSKNLKEINVVAARPLFERKIDKLVMNVSNSSIATGSTALEVLQRAPGVAVDQNDNISMKGKQGVLIMLDGKPTYMSSTDVANLLRNMQSTQIESIELITNPSARYDASGNSGIINIKTIKSQKDGTNGTISLGANYWQRWREYGSISLNHRSGRFNIFGNYDYGGGKRNNHIEINRLAKGNPNTYFSQNTNIVPSFSNNNMKAGIDFAINDRNTLGVMVTGYFNAAKEDGNVETLIGAKNGSYDSSLVAKNKSKDHFNNLTYNINYKSVLDSNGQELSVDLDYSRMDGKEIANYNNWYYYANGDPIRSPVLNRNTTPTNVDIKVFKVDYTLPLANKLKLEAGVKGSWVRTDNNLLAERQSGGEWVNREELSNHFIYDENVMAGYLNFYKEFKSTSVQAGLRAENTSSRGNSVTANSIVERNYLNFFPSVFVTQDLGKDHTLGISYSRRIDRPDYGSLNPFVYYLDQYTYQKGNPYLKPQYANSVELSYTFQKKYSLTLNYNKLTDVISEAILPDSASKGFYQVFENLAKQYYYGASISVPVKPFKWWDMYNNLDVFNLQFKSPNLAGQAVNTNKTTMMFKSNNSFSLYKGLNGEVSFSYRSAANYGVIKIEEQHYVDVGLSKSLLNNKLNIKFAISDLFNTYETHLSSAYTGFNYRLYQKMDSRRAKLTITYKFGSKDVKAQRRRSTGTENEVQRLKN</sequence>
<feature type="domain" description="Outer membrane protein beta-barrel" evidence="4">
    <location>
        <begin position="395"/>
        <end position="797"/>
    </location>
</feature>
<keyword evidence="3" id="KW-0998">Cell outer membrane</keyword>